<evidence type="ECO:0000313" key="9">
    <source>
        <dbReference type="Proteomes" id="UP000295391"/>
    </source>
</evidence>
<dbReference type="PROSITE" id="PS50885">
    <property type="entry name" value="HAMP"/>
    <property type="match status" value="2"/>
</dbReference>
<dbReference type="Gene3D" id="3.30.450.20">
    <property type="entry name" value="PAS domain"/>
    <property type="match status" value="1"/>
</dbReference>
<dbReference type="PANTHER" id="PTHR43531:SF14">
    <property type="entry name" value="METHYL-ACCEPTING CHEMOTAXIS PROTEIN I-RELATED"/>
    <property type="match status" value="1"/>
</dbReference>
<dbReference type="Proteomes" id="UP000295391">
    <property type="component" value="Unassembled WGS sequence"/>
</dbReference>
<organism evidence="8 9">
    <name type="scientific">Maritalea mobilis</name>
    <dbReference type="NCBI Taxonomy" id="483324"/>
    <lineage>
        <taxon>Bacteria</taxon>
        <taxon>Pseudomonadati</taxon>
        <taxon>Pseudomonadota</taxon>
        <taxon>Alphaproteobacteria</taxon>
        <taxon>Hyphomicrobiales</taxon>
        <taxon>Devosiaceae</taxon>
        <taxon>Maritalea</taxon>
    </lineage>
</organism>
<dbReference type="SMART" id="SM00283">
    <property type="entry name" value="MA"/>
    <property type="match status" value="1"/>
</dbReference>
<evidence type="ECO:0000256" key="4">
    <source>
        <dbReference type="PROSITE-ProRule" id="PRU00284"/>
    </source>
</evidence>
<keyword evidence="4" id="KW-0807">Transducer</keyword>
<dbReference type="InterPro" id="IPR051310">
    <property type="entry name" value="MCP_chemotaxis"/>
</dbReference>
<gene>
    <name evidence="8" type="ORF">ATL17_2226</name>
</gene>
<evidence type="ECO:0000256" key="5">
    <source>
        <dbReference type="SAM" id="Phobius"/>
    </source>
</evidence>
<dbReference type="GO" id="GO:0004888">
    <property type="term" value="F:transmembrane signaling receptor activity"/>
    <property type="evidence" value="ECO:0007669"/>
    <property type="project" value="TreeGrafter"/>
</dbReference>
<dbReference type="FunFam" id="1.10.287.950:FF:000001">
    <property type="entry name" value="Methyl-accepting chemotaxis sensory transducer"/>
    <property type="match status" value="1"/>
</dbReference>
<dbReference type="Pfam" id="PF00015">
    <property type="entry name" value="MCPsignal"/>
    <property type="match status" value="1"/>
</dbReference>
<dbReference type="AlphaFoldDB" id="A0A4R6VPL5"/>
<proteinExistence type="inferred from homology"/>
<dbReference type="GO" id="GO:0006935">
    <property type="term" value="P:chemotaxis"/>
    <property type="evidence" value="ECO:0007669"/>
    <property type="project" value="UniProtKB-KW"/>
</dbReference>
<comment type="similarity">
    <text evidence="3">Belongs to the methyl-accepting chemotaxis (MCP) protein family.</text>
</comment>
<name>A0A4R6VPL5_9HYPH</name>
<keyword evidence="5" id="KW-1133">Transmembrane helix</keyword>
<dbReference type="EMBL" id="SNYR01000002">
    <property type="protein sequence ID" value="TDQ64212.1"/>
    <property type="molecule type" value="Genomic_DNA"/>
</dbReference>
<dbReference type="GO" id="GO:0005886">
    <property type="term" value="C:plasma membrane"/>
    <property type="evidence" value="ECO:0007669"/>
    <property type="project" value="TreeGrafter"/>
</dbReference>
<keyword evidence="5" id="KW-0472">Membrane</keyword>
<dbReference type="InterPro" id="IPR003660">
    <property type="entry name" value="HAMP_dom"/>
</dbReference>
<evidence type="ECO:0000256" key="3">
    <source>
        <dbReference type="ARBA" id="ARBA00029447"/>
    </source>
</evidence>
<dbReference type="GO" id="GO:0007165">
    <property type="term" value="P:signal transduction"/>
    <property type="evidence" value="ECO:0007669"/>
    <property type="project" value="UniProtKB-KW"/>
</dbReference>
<keyword evidence="5" id="KW-0812">Transmembrane</keyword>
<dbReference type="SUPFAM" id="SSF58104">
    <property type="entry name" value="Methyl-accepting chemotaxis protein (MCP) signaling domain"/>
    <property type="match status" value="1"/>
</dbReference>
<protein>
    <submittedName>
        <fullName evidence="8">Methyl-accepting chemotaxis protein</fullName>
    </submittedName>
</protein>
<evidence type="ECO:0000259" key="6">
    <source>
        <dbReference type="PROSITE" id="PS50111"/>
    </source>
</evidence>
<evidence type="ECO:0000313" key="8">
    <source>
        <dbReference type="EMBL" id="TDQ64212.1"/>
    </source>
</evidence>
<evidence type="ECO:0000256" key="1">
    <source>
        <dbReference type="ARBA" id="ARBA00004370"/>
    </source>
</evidence>
<comment type="caution">
    <text evidence="8">The sequence shown here is derived from an EMBL/GenBank/DDBJ whole genome shotgun (WGS) entry which is preliminary data.</text>
</comment>
<evidence type="ECO:0000259" key="7">
    <source>
        <dbReference type="PROSITE" id="PS50885"/>
    </source>
</evidence>
<dbReference type="SMART" id="SM00304">
    <property type="entry name" value="HAMP"/>
    <property type="match status" value="2"/>
</dbReference>
<dbReference type="CDD" id="cd06225">
    <property type="entry name" value="HAMP"/>
    <property type="match status" value="1"/>
</dbReference>
<dbReference type="InterPro" id="IPR004089">
    <property type="entry name" value="MCPsignal_dom"/>
</dbReference>
<feature type="transmembrane region" description="Helical" evidence="5">
    <location>
        <begin position="352"/>
        <end position="371"/>
    </location>
</feature>
<dbReference type="PANTHER" id="PTHR43531">
    <property type="entry name" value="PROTEIN ICFG"/>
    <property type="match status" value="1"/>
</dbReference>
<feature type="domain" description="HAMP" evidence="7">
    <location>
        <begin position="373"/>
        <end position="426"/>
    </location>
</feature>
<accession>A0A4R6VPL5</accession>
<dbReference type="Gene3D" id="1.10.8.500">
    <property type="entry name" value="HAMP domain in histidine kinase"/>
    <property type="match status" value="1"/>
</dbReference>
<dbReference type="SUPFAM" id="SSF158472">
    <property type="entry name" value="HAMP domain-like"/>
    <property type="match status" value="1"/>
</dbReference>
<keyword evidence="9" id="KW-1185">Reference proteome</keyword>
<dbReference type="CDD" id="cd11386">
    <property type="entry name" value="MCP_signal"/>
    <property type="match status" value="1"/>
</dbReference>
<feature type="domain" description="HAMP" evidence="7">
    <location>
        <begin position="455"/>
        <end position="497"/>
    </location>
</feature>
<feature type="domain" description="Methyl-accepting transducer" evidence="6">
    <location>
        <begin position="547"/>
        <end position="776"/>
    </location>
</feature>
<keyword evidence="2" id="KW-0488">Methylation</keyword>
<dbReference type="Pfam" id="PF18947">
    <property type="entry name" value="HAMP_2"/>
    <property type="match status" value="1"/>
</dbReference>
<dbReference type="Pfam" id="PF00672">
    <property type="entry name" value="HAMP"/>
    <property type="match status" value="1"/>
</dbReference>
<dbReference type="Gene3D" id="1.10.287.950">
    <property type="entry name" value="Methyl-accepting chemotaxis protein"/>
    <property type="match status" value="1"/>
</dbReference>
<evidence type="ECO:0000256" key="2">
    <source>
        <dbReference type="ARBA" id="ARBA00022481"/>
    </source>
</evidence>
<sequence length="851" mass="91269">MFKKLKMPSITIAKKLPIVVVSAALLVGAGVGFVSYQVSQSTVNSLTQQRLSTIASIRAETLTDLLAKMSNDLVKSASDPNVVSNATELRKTWEQASKGVSGADASNPTTYLQEGFIDNNPHGEDERHLANTAKQFTNYDFAHSRIHPELSTQAVNAGYKDILMLSPDGVVVYTVFKKRDFATQIESGTALDEILKKAEAAEAGEVVFTDFAPYVHYGNTPASFMGTKIVDDKGAYVGVLVFGVPYQSIAQFVSLKKGLGETGETLLIGADKLLRVDSSHTEENDAFVTSLDTTAIDKALEGESAQSITVDAHGDRVHVEAVPVEFAGVKWAMVASQEMSELFQPVVEMRNMMLIVGAIMLAIAVAGGLFFTRTVTVPISRLTKTMRALADGDLDVEVRGTQGKDELGEMARAVEVFRENGIKVEQMTEAEKEASASRAAERQNMMRELQSAFGDVVDAAVDGDFSRRVQAEFPDQELNTLAEGVNRLVETVDRGITETGKVLSALADANLTVRMEGEYKGAFDQLKTDTNRVNSKLSDVIGQLRSTSRALKVATSEILAGANDLSSRTNEQAATINQTSMTMNELSKTVLENAKEASDASANAEQVRVTAEQGGEVMRQANEAMERITSSSNQISNIIGMIDDIAFQTNLLALNASVEAARAGEAGKGFAVVAVEVRRLAQSAANASADVKKLIEQSVSEVEDGSKLVKEAASNLETMLEAARSNNAIMVSIADKSKAQATSIEQITTSVSQMDDMTQRNAALVEETNAAIEQTEAQASELDAIVDVFVTDSNAEAAKPAASAPATQATGIKGLQQKVVSAAKSYLTRGNAAVKQEEVMDTQEDDDWKEF</sequence>
<dbReference type="PROSITE" id="PS50111">
    <property type="entry name" value="CHEMOTAXIS_TRANSDUC_2"/>
    <property type="match status" value="1"/>
</dbReference>
<comment type="subcellular location">
    <subcellularLocation>
        <location evidence="1">Membrane</location>
    </subcellularLocation>
</comment>
<reference evidence="8 9" key="1">
    <citation type="submission" date="2019-03" db="EMBL/GenBank/DDBJ databases">
        <title>Genomic Encyclopedia of Type Strains, Phase III (KMG-III): the genomes of soil and plant-associated and newly described type strains.</title>
        <authorList>
            <person name="Whitman W."/>
        </authorList>
    </citation>
    <scope>NUCLEOTIDE SEQUENCE [LARGE SCALE GENOMIC DNA]</scope>
    <source>
        <strain evidence="8 9">CGMCC 1.7002</strain>
    </source>
</reference>